<reference evidence="2 3" key="1">
    <citation type="submission" date="2014-04" db="EMBL/GenBank/DDBJ databases">
        <authorList>
            <consortium name="DOE Joint Genome Institute"/>
            <person name="Kuo A."/>
            <person name="Kohler A."/>
            <person name="Costa M.D."/>
            <person name="Nagy L.G."/>
            <person name="Floudas D."/>
            <person name="Copeland A."/>
            <person name="Barry K.W."/>
            <person name="Cichocki N."/>
            <person name="Veneault-Fourrey C."/>
            <person name="LaButti K."/>
            <person name="Lindquist E.A."/>
            <person name="Lipzen A."/>
            <person name="Lundell T."/>
            <person name="Morin E."/>
            <person name="Murat C."/>
            <person name="Sun H."/>
            <person name="Tunlid A."/>
            <person name="Henrissat B."/>
            <person name="Grigoriev I.V."/>
            <person name="Hibbett D.S."/>
            <person name="Martin F."/>
            <person name="Nordberg H.P."/>
            <person name="Cantor M.N."/>
            <person name="Hua S.X."/>
        </authorList>
    </citation>
    <scope>NUCLEOTIDE SEQUENCE [LARGE SCALE GENOMIC DNA]</scope>
    <source>
        <strain evidence="2 3">Marx 270</strain>
    </source>
</reference>
<gene>
    <name evidence="2" type="ORF">M404DRAFT_75908</name>
</gene>
<dbReference type="HOGENOM" id="CLU_123678_0_0_1"/>
<keyword evidence="3" id="KW-1185">Reference proteome</keyword>
<protein>
    <submittedName>
        <fullName evidence="2">Uncharacterized protein</fullName>
    </submittedName>
</protein>
<dbReference type="InterPro" id="IPR036322">
    <property type="entry name" value="WD40_repeat_dom_sf"/>
</dbReference>
<organism evidence="2 3">
    <name type="scientific">Pisolithus tinctorius Marx 270</name>
    <dbReference type="NCBI Taxonomy" id="870435"/>
    <lineage>
        <taxon>Eukaryota</taxon>
        <taxon>Fungi</taxon>
        <taxon>Dikarya</taxon>
        <taxon>Basidiomycota</taxon>
        <taxon>Agaricomycotina</taxon>
        <taxon>Agaricomycetes</taxon>
        <taxon>Agaricomycetidae</taxon>
        <taxon>Boletales</taxon>
        <taxon>Sclerodermatineae</taxon>
        <taxon>Pisolithaceae</taxon>
        <taxon>Pisolithus</taxon>
    </lineage>
</organism>
<feature type="non-terminal residue" evidence="2">
    <location>
        <position position="1"/>
    </location>
</feature>
<dbReference type="Gene3D" id="2.130.10.10">
    <property type="entry name" value="YVTN repeat-like/Quinoprotein amine dehydrogenase"/>
    <property type="match status" value="1"/>
</dbReference>
<dbReference type="OrthoDB" id="3238562at2759"/>
<proteinExistence type="predicted"/>
<dbReference type="PROSITE" id="PS50082">
    <property type="entry name" value="WD_REPEATS_2"/>
    <property type="match status" value="1"/>
</dbReference>
<dbReference type="AlphaFoldDB" id="A0A0C3P9A5"/>
<dbReference type="InParanoid" id="A0A0C3P9A5"/>
<evidence type="ECO:0000256" key="1">
    <source>
        <dbReference type="PROSITE-ProRule" id="PRU00221"/>
    </source>
</evidence>
<sequence length="105" mass="11503">AWNIAPWKQIFHHKLRTHIGHAAFSSDTKCITLTNLSDGVDIYSPGQSHPNMHLKNHPLTEDQNIPVQVSWLFDGAAIVSGSSDGGVHVWTASSGELLQLLEHEG</sequence>
<dbReference type="EMBL" id="KN831971">
    <property type="protein sequence ID" value="KIO04366.1"/>
    <property type="molecule type" value="Genomic_DNA"/>
</dbReference>
<dbReference type="InterPro" id="IPR001680">
    <property type="entry name" value="WD40_rpt"/>
</dbReference>
<dbReference type="InterPro" id="IPR015943">
    <property type="entry name" value="WD40/YVTN_repeat-like_dom_sf"/>
</dbReference>
<evidence type="ECO:0000313" key="2">
    <source>
        <dbReference type="EMBL" id="KIO04366.1"/>
    </source>
</evidence>
<accession>A0A0C3P9A5</accession>
<reference evidence="3" key="2">
    <citation type="submission" date="2015-01" db="EMBL/GenBank/DDBJ databases">
        <title>Evolutionary Origins and Diversification of the Mycorrhizal Mutualists.</title>
        <authorList>
            <consortium name="DOE Joint Genome Institute"/>
            <consortium name="Mycorrhizal Genomics Consortium"/>
            <person name="Kohler A."/>
            <person name="Kuo A."/>
            <person name="Nagy L.G."/>
            <person name="Floudas D."/>
            <person name="Copeland A."/>
            <person name="Barry K.W."/>
            <person name="Cichocki N."/>
            <person name="Veneault-Fourrey C."/>
            <person name="LaButti K."/>
            <person name="Lindquist E.A."/>
            <person name="Lipzen A."/>
            <person name="Lundell T."/>
            <person name="Morin E."/>
            <person name="Murat C."/>
            <person name="Riley R."/>
            <person name="Ohm R."/>
            <person name="Sun H."/>
            <person name="Tunlid A."/>
            <person name="Henrissat B."/>
            <person name="Grigoriev I.V."/>
            <person name="Hibbett D.S."/>
            <person name="Martin F."/>
        </authorList>
    </citation>
    <scope>NUCLEOTIDE SEQUENCE [LARGE SCALE GENOMIC DNA]</scope>
    <source>
        <strain evidence="3">Marx 270</strain>
    </source>
</reference>
<dbReference type="SUPFAM" id="SSF50978">
    <property type="entry name" value="WD40 repeat-like"/>
    <property type="match status" value="1"/>
</dbReference>
<name>A0A0C3P9A5_PISTI</name>
<dbReference type="STRING" id="870435.A0A0C3P9A5"/>
<evidence type="ECO:0000313" key="3">
    <source>
        <dbReference type="Proteomes" id="UP000054217"/>
    </source>
</evidence>
<feature type="repeat" description="WD" evidence="1">
    <location>
        <begin position="69"/>
        <end position="100"/>
    </location>
</feature>
<dbReference type="Proteomes" id="UP000054217">
    <property type="component" value="Unassembled WGS sequence"/>
</dbReference>
<feature type="non-terminal residue" evidence="2">
    <location>
        <position position="105"/>
    </location>
</feature>
<keyword evidence="1" id="KW-0853">WD repeat</keyword>